<reference evidence="11" key="1">
    <citation type="journal article" date="2021" name="bioRxiv">
        <title>Whole Genome Assembly and Annotation of Northern Wild Rice, Zizania palustris L., Supports a Whole Genome Duplication in the Zizania Genus.</title>
        <authorList>
            <person name="Haas M."/>
            <person name="Kono T."/>
            <person name="Macchietto M."/>
            <person name="Millas R."/>
            <person name="McGilp L."/>
            <person name="Shao M."/>
            <person name="Duquette J."/>
            <person name="Hirsch C.N."/>
            <person name="Kimball J."/>
        </authorList>
    </citation>
    <scope>NUCLEOTIDE SEQUENCE</scope>
    <source>
        <tissue evidence="11">Fresh leaf tissue</tissue>
    </source>
</reference>
<evidence type="ECO:0000256" key="1">
    <source>
        <dbReference type="ARBA" id="ARBA00004141"/>
    </source>
</evidence>
<keyword evidence="7 9" id="KW-1133">Transmembrane helix</keyword>
<dbReference type="GO" id="GO:0004252">
    <property type="term" value="F:serine-type endopeptidase activity"/>
    <property type="evidence" value="ECO:0007669"/>
    <property type="project" value="InterPro"/>
</dbReference>
<dbReference type="InterPro" id="IPR022764">
    <property type="entry name" value="Peptidase_S54_rhomboid_dom"/>
</dbReference>
<evidence type="ECO:0000256" key="6">
    <source>
        <dbReference type="ARBA" id="ARBA00022946"/>
    </source>
</evidence>
<accession>A0A8J5RSI7</accession>
<feature type="transmembrane region" description="Helical" evidence="9">
    <location>
        <begin position="297"/>
        <end position="316"/>
    </location>
</feature>
<evidence type="ECO:0000256" key="3">
    <source>
        <dbReference type="ARBA" id="ARBA00022670"/>
    </source>
</evidence>
<dbReference type="Proteomes" id="UP000729402">
    <property type="component" value="Unassembled WGS sequence"/>
</dbReference>
<organism evidence="11 12">
    <name type="scientific">Zizania palustris</name>
    <name type="common">Northern wild rice</name>
    <dbReference type="NCBI Taxonomy" id="103762"/>
    <lineage>
        <taxon>Eukaryota</taxon>
        <taxon>Viridiplantae</taxon>
        <taxon>Streptophyta</taxon>
        <taxon>Embryophyta</taxon>
        <taxon>Tracheophyta</taxon>
        <taxon>Spermatophyta</taxon>
        <taxon>Magnoliopsida</taxon>
        <taxon>Liliopsida</taxon>
        <taxon>Poales</taxon>
        <taxon>Poaceae</taxon>
        <taxon>BOP clade</taxon>
        <taxon>Oryzoideae</taxon>
        <taxon>Oryzeae</taxon>
        <taxon>Zizaniinae</taxon>
        <taxon>Zizania</taxon>
    </lineage>
</organism>
<keyword evidence="6" id="KW-0809">Transit peptide</keyword>
<feature type="transmembrane region" description="Helical" evidence="9">
    <location>
        <begin position="125"/>
        <end position="143"/>
    </location>
</feature>
<evidence type="ECO:0000256" key="2">
    <source>
        <dbReference type="ARBA" id="ARBA00009045"/>
    </source>
</evidence>
<keyword evidence="4 9" id="KW-0812">Transmembrane</keyword>
<evidence type="ECO:0000256" key="8">
    <source>
        <dbReference type="ARBA" id="ARBA00023136"/>
    </source>
</evidence>
<evidence type="ECO:0000259" key="10">
    <source>
        <dbReference type="Pfam" id="PF01694"/>
    </source>
</evidence>
<protein>
    <recommendedName>
        <fullName evidence="10">Peptidase S54 rhomboid domain-containing protein</fullName>
    </recommendedName>
</protein>
<evidence type="ECO:0000313" key="11">
    <source>
        <dbReference type="EMBL" id="KAG8055317.1"/>
    </source>
</evidence>
<sequence>MTTRRRLLQFHSLLAQQVLRAAQRPKPQPNPYRLLHSPSRPVATLPSPSSILLLWRNSGSLLPMRAAAVGVAARGAAARLLAARRAGLLDLFSLQRRRRASGWLSPSTFLRGVSWAHWMPSADGAVLMLIGANVAVFILWRLADPSFMRRHFMISLDNFKSGRLHTLLTSAFSHKERDHIITNMIGLYFFGSNISNVFGPAFLLKLYIAGALAGSVFFLLEKAFLAPRKQVYVGWGESGTPGLGASAAVNAVMLLQIFLYPKRIIYLYLVIPIPAAIVGAVLIGADLWRVKKGQDRVSGSAHLGGALVAALMWARIRKGWI</sequence>
<keyword evidence="5" id="KW-0378">Hydrolase</keyword>
<dbReference type="AlphaFoldDB" id="A0A8J5RSI7"/>
<evidence type="ECO:0000256" key="5">
    <source>
        <dbReference type="ARBA" id="ARBA00022801"/>
    </source>
</evidence>
<gene>
    <name evidence="11" type="ORF">GUJ93_ZPchr0001g31833</name>
</gene>
<feature type="transmembrane region" description="Helical" evidence="9">
    <location>
        <begin position="240"/>
        <end position="259"/>
    </location>
</feature>
<comment type="subcellular location">
    <subcellularLocation>
        <location evidence="1">Membrane</location>
        <topology evidence="1">Multi-pass membrane protein</topology>
    </subcellularLocation>
</comment>
<dbReference type="PANTHER" id="PTHR43731:SF14">
    <property type="entry name" value="PRESENILIN-ASSOCIATED RHOMBOID-LIKE PROTEIN, MITOCHONDRIAL"/>
    <property type="match status" value="1"/>
</dbReference>
<dbReference type="GO" id="GO:0016020">
    <property type="term" value="C:membrane"/>
    <property type="evidence" value="ECO:0007669"/>
    <property type="project" value="UniProtKB-SubCell"/>
</dbReference>
<evidence type="ECO:0000256" key="4">
    <source>
        <dbReference type="ARBA" id="ARBA00022692"/>
    </source>
</evidence>
<dbReference type="PANTHER" id="PTHR43731">
    <property type="entry name" value="RHOMBOID PROTEASE"/>
    <property type="match status" value="1"/>
</dbReference>
<name>A0A8J5RSI7_ZIZPA</name>
<dbReference type="EMBL" id="JAAALK010000288">
    <property type="protein sequence ID" value="KAG8055317.1"/>
    <property type="molecule type" value="Genomic_DNA"/>
</dbReference>
<keyword evidence="3" id="KW-0645">Protease</keyword>
<feature type="transmembrane region" description="Helical" evidence="9">
    <location>
        <begin position="202"/>
        <end position="220"/>
    </location>
</feature>
<comment type="caution">
    <text evidence="11">The sequence shown here is derived from an EMBL/GenBank/DDBJ whole genome shotgun (WGS) entry which is preliminary data.</text>
</comment>
<feature type="domain" description="Peptidase S54 rhomboid" evidence="10">
    <location>
        <begin position="162"/>
        <end position="313"/>
    </location>
</feature>
<proteinExistence type="inferred from homology"/>
<keyword evidence="8 9" id="KW-0472">Membrane</keyword>
<evidence type="ECO:0000313" key="12">
    <source>
        <dbReference type="Proteomes" id="UP000729402"/>
    </source>
</evidence>
<dbReference type="OrthoDB" id="418595at2759"/>
<reference evidence="11" key="2">
    <citation type="submission" date="2021-02" db="EMBL/GenBank/DDBJ databases">
        <authorList>
            <person name="Kimball J.A."/>
            <person name="Haas M.W."/>
            <person name="Macchietto M."/>
            <person name="Kono T."/>
            <person name="Duquette J."/>
            <person name="Shao M."/>
        </authorList>
    </citation>
    <scope>NUCLEOTIDE SEQUENCE</scope>
    <source>
        <tissue evidence="11">Fresh leaf tissue</tissue>
    </source>
</reference>
<dbReference type="InterPro" id="IPR050925">
    <property type="entry name" value="Rhomboid_protease_S54"/>
</dbReference>
<evidence type="ECO:0000256" key="7">
    <source>
        <dbReference type="ARBA" id="ARBA00022989"/>
    </source>
</evidence>
<comment type="similarity">
    <text evidence="2">Belongs to the peptidase S54 family.</text>
</comment>
<keyword evidence="12" id="KW-1185">Reference proteome</keyword>
<dbReference type="FunFam" id="1.20.1540.10:FF:000018">
    <property type="entry name" value="RHOMBOID-like protein 12, mitochondrial"/>
    <property type="match status" value="1"/>
</dbReference>
<feature type="transmembrane region" description="Helical" evidence="9">
    <location>
        <begin position="266"/>
        <end position="285"/>
    </location>
</feature>
<evidence type="ECO:0000256" key="9">
    <source>
        <dbReference type="SAM" id="Phobius"/>
    </source>
</evidence>
<dbReference type="GO" id="GO:0006508">
    <property type="term" value="P:proteolysis"/>
    <property type="evidence" value="ECO:0007669"/>
    <property type="project" value="UniProtKB-KW"/>
</dbReference>
<dbReference type="Pfam" id="PF01694">
    <property type="entry name" value="Rhomboid"/>
    <property type="match status" value="1"/>
</dbReference>